<evidence type="ECO:0000256" key="5">
    <source>
        <dbReference type="ARBA" id="ARBA00022490"/>
    </source>
</evidence>
<comment type="subcellular location">
    <subcellularLocation>
        <location evidence="2">Cytoplasm</location>
    </subcellularLocation>
    <subcellularLocation>
        <location evidence="1">Endoplasmic reticulum</location>
    </subcellularLocation>
</comment>
<accession>A0A0D7BTL6</accession>
<evidence type="ECO:0000256" key="6">
    <source>
        <dbReference type="ARBA" id="ARBA00022553"/>
    </source>
</evidence>
<organism evidence="14 15">
    <name type="scientific">Cylindrobasidium torrendii FP15055 ss-10</name>
    <dbReference type="NCBI Taxonomy" id="1314674"/>
    <lineage>
        <taxon>Eukaryota</taxon>
        <taxon>Fungi</taxon>
        <taxon>Dikarya</taxon>
        <taxon>Basidiomycota</taxon>
        <taxon>Agaricomycotina</taxon>
        <taxon>Agaricomycetes</taxon>
        <taxon>Agaricomycetidae</taxon>
        <taxon>Agaricales</taxon>
        <taxon>Marasmiineae</taxon>
        <taxon>Physalacriaceae</taxon>
        <taxon>Cylindrobasidium</taxon>
    </lineage>
</organism>
<evidence type="ECO:0000259" key="12">
    <source>
        <dbReference type="Pfam" id="PF08577"/>
    </source>
</evidence>
<keyword evidence="8" id="KW-0647">Proteasome</keyword>
<feature type="domain" description="PI31 proteasome regulator C-terminal" evidence="12">
    <location>
        <begin position="231"/>
        <end position="301"/>
    </location>
</feature>
<comment type="similarity">
    <text evidence="3">Belongs to the proteasome inhibitor PI31 family.</text>
</comment>
<dbReference type="PANTHER" id="PTHR13266:SF1">
    <property type="entry name" value="PROTEASOME INHIBITOR PI31 SUBUNIT"/>
    <property type="match status" value="1"/>
</dbReference>
<dbReference type="PANTHER" id="PTHR13266">
    <property type="entry name" value="PROTEASOME INHIBITOR"/>
    <property type="match status" value="1"/>
</dbReference>
<dbReference type="GO" id="GO:0070628">
    <property type="term" value="F:proteasome binding"/>
    <property type="evidence" value="ECO:0007669"/>
    <property type="project" value="InterPro"/>
</dbReference>
<evidence type="ECO:0000256" key="9">
    <source>
        <dbReference type="ARBA" id="ARBA00022990"/>
    </source>
</evidence>
<dbReference type="Pfam" id="PF08577">
    <property type="entry name" value="PI31_Prot_C"/>
    <property type="match status" value="1"/>
</dbReference>
<dbReference type="EMBL" id="KN880434">
    <property type="protein sequence ID" value="KIY73732.1"/>
    <property type="molecule type" value="Genomic_DNA"/>
</dbReference>
<keyword evidence="6" id="KW-0597">Phosphoprotein</keyword>
<dbReference type="OrthoDB" id="68090at2759"/>
<keyword evidence="7" id="KW-0256">Endoplasmic reticulum</keyword>
<evidence type="ECO:0000256" key="7">
    <source>
        <dbReference type="ARBA" id="ARBA00022824"/>
    </source>
</evidence>
<dbReference type="GO" id="GO:0043161">
    <property type="term" value="P:proteasome-mediated ubiquitin-dependent protein catabolic process"/>
    <property type="evidence" value="ECO:0007669"/>
    <property type="project" value="InterPro"/>
</dbReference>
<dbReference type="AlphaFoldDB" id="A0A0D7BTL6"/>
<dbReference type="STRING" id="1314674.A0A0D7BTL6"/>
<feature type="compositionally biased region" description="Gly residues" evidence="11">
    <location>
        <begin position="306"/>
        <end position="320"/>
    </location>
</feature>
<comment type="function">
    <text evidence="10">Plays an important role in control of proteasome function. Inhibits the hydrolysis of protein and peptide substrates by the 20S proteasome. Also inhibits the activation of the proteasome by the proteasome regulatory proteins PA700 and PA28.</text>
</comment>
<keyword evidence="9" id="KW-0007">Acetylation</keyword>
<feature type="compositionally biased region" description="Low complexity" evidence="11">
    <location>
        <begin position="187"/>
        <end position="203"/>
    </location>
</feature>
<proteinExistence type="inferred from homology"/>
<sequence>MTSTLLDPSALTVRLPTLLPPTKKELPSPQAGLAALLHTVLSTLGFRLVGIDDSKSSEIFDHNVLPEAWTQHAPGNFTFRYKHDQSSMEFVVKVMKLGEHTVFNSIAIEGNKTSSLDIVTNDYISPSFYPYNFDAIDASPLVHGFISSNRITDLVMQFSLKIVKALIPGLRKEGYTESDDVPVTSTSQAPAPSAQNQPPNAQPRIPRYNPDDDEFPLRAPTHLPPGNPFEIGRRDLDPISGNPFAPRSVFPGGSGDGMFVGPNHPIFGAVPGGDARPRWGGDGFLPPMGAPPGARFDPVGPGMGGGIGPFPGTGGVGGRGSRMNPDNDEFMPPGGSSYDSMFS</sequence>
<dbReference type="InterPro" id="IPR045128">
    <property type="entry name" value="PI31-like"/>
</dbReference>
<dbReference type="Pfam" id="PF11566">
    <property type="entry name" value="PI31_Prot_N"/>
    <property type="match status" value="1"/>
</dbReference>
<evidence type="ECO:0000256" key="8">
    <source>
        <dbReference type="ARBA" id="ARBA00022942"/>
    </source>
</evidence>
<dbReference type="GO" id="GO:0000502">
    <property type="term" value="C:proteasome complex"/>
    <property type="evidence" value="ECO:0007669"/>
    <property type="project" value="UniProtKB-KW"/>
</dbReference>
<dbReference type="InterPro" id="IPR013886">
    <property type="entry name" value="PI31_Prot_C"/>
</dbReference>
<gene>
    <name evidence="14" type="ORF">CYLTODRAFT_365267</name>
</gene>
<feature type="region of interest" description="Disordered" evidence="11">
    <location>
        <begin position="306"/>
        <end position="343"/>
    </location>
</feature>
<name>A0A0D7BTL6_9AGAR</name>
<evidence type="ECO:0000313" key="15">
    <source>
        <dbReference type="Proteomes" id="UP000054007"/>
    </source>
</evidence>
<evidence type="ECO:0000313" key="14">
    <source>
        <dbReference type="EMBL" id="KIY73732.1"/>
    </source>
</evidence>
<evidence type="ECO:0000256" key="4">
    <source>
        <dbReference type="ARBA" id="ARBA00022481"/>
    </source>
</evidence>
<evidence type="ECO:0000256" key="1">
    <source>
        <dbReference type="ARBA" id="ARBA00004240"/>
    </source>
</evidence>
<feature type="region of interest" description="Disordered" evidence="11">
    <location>
        <begin position="175"/>
        <end position="233"/>
    </location>
</feature>
<protein>
    <submittedName>
        <fullName evidence="14">Uncharacterized protein</fullName>
    </submittedName>
</protein>
<evidence type="ECO:0000256" key="11">
    <source>
        <dbReference type="SAM" id="MobiDB-lite"/>
    </source>
</evidence>
<dbReference type="Proteomes" id="UP000054007">
    <property type="component" value="Unassembled WGS sequence"/>
</dbReference>
<keyword evidence="15" id="KW-1185">Reference proteome</keyword>
<evidence type="ECO:0000256" key="2">
    <source>
        <dbReference type="ARBA" id="ARBA00004496"/>
    </source>
</evidence>
<reference evidence="14 15" key="1">
    <citation type="journal article" date="2015" name="Fungal Genet. Biol.">
        <title>Evolution of novel wood decay mechanisms in Agaricales revealed by the genome sequences of Fistulina hepatica and Cylindrobasidium torrendii.</title>
        <authorList>
            <person name="Floudas D."/>
            <person name="Held B.W."/>
            <person name="Riley R."/>
            <person name="Nagy L.G."/>
            <person name="Koehler G."/>
            <person name="Ransdell A.S."/>
            <person name="Younus H."/>
            <person name="Chow J."/>
            <person name="Chiniquy J."/>
            <person name="Lipzen A."/>
            <person name="Tritt A."/>
            <person name="Sun H."/>
            <person name="Haridas S."/>
            <person name="LaButti K."/>
            <person name="Ohm R.A."/>
            <person name="Kues U."/>
            <person name="Blanchette R.A."/>
            <person name="Grigoriev I.V."/>
            <person name="Minto R.E."/>
            <person name="Hibbett D.S."/>
        </authorList>
    </citation>
    <scope>NUCLEOTIDE SEQUENCE [LARGE SCALE GENOMIC DNA]</scope>
    <source>
        <strain evidence="14 15">FP15055 ss-10</strain>
    </source>
</reference>
<dbReference type="GO" id="GO:0005783">
    <property type="term" value="C:endoplasmic reticulum"/>
    <property type="evidence" value="ECO:0007669"/>
    <property type="project" value="UniProtKB-SubCell"/>
</dbReference>
<evidence type="ECO:0000256" key="3">
    <source>
        <dbReference type="ARBA" id="ARBA00006405"/>
    </source>
</evidence>
<evidence type="ECO:0000259" key="13">
    <source>
        <dbReference type="Pfam" id="PF11566"/>
    </source>
</evidence>
<keyword evidence="5" id="KW-0963">Cytoplasm</keyword>
<keyword evidence="4" id="KW-0488">Methylation</keyword>
<evidence type="ECO:0000256" key="10">
    <source>
        <dbReference type="ARBA" id="ARBA00024805"/>
    </source>
</evidence>
<dbReference type="InterPro" id="IPR021625">
    <property type="entry name" value="PI31_Prot_N"/>
</dbReference>
<dbReference type="Gene3D" id="3.40.1000.30">
    <property type="match status" value="1"/>
</dbReference>
<feature type="domain" description="PI31 proteasome regulator N-terminal" evidence="13">
    <location>
        <begin position="23"/>
        <end position="173"/>
    </location>
</feature>
<dbReference type="GO" id="GO:0004866">
    <property type="term" value="F:endopeptidase inhibitor activity"/>
    <property type="evidence" value="ECO:0007669"/>
    <property type="project" value="InterPro"/>
</dbReference>